<dbReference type="InterPro" id="IPR015590">
    <property type="entry name" value="Aldehyde_DH_dom"/>
</dbReference>
<comment type="similarity">
    <text evidence="1 3 5">Belongs to the aldehyde dehydrogenase family.</text>
</comment>
<evidence type="ECO:0000256" key="6">
    <source>
        <dbReference type="SAM" id="MobiDB-lite"/>
    </source>
</evidence>
<dbReference type="Pfam" id="PF00171">
    <property type="entry name" value="Aldedh"/>
    <property type="match status" value="1"/>
</dbReference>
<name>A0ABZ2KJH6_9BACT</name>
<organism evidence="8 9">
    <name type="scientific">Pendulispora brunnea</name>
    <dbReference type="NCBI Taxonomy" id="2905690"/>
    <lineage>
        <taxon>Bacteria</taxon>
        <taxon>Pseudomonadati</taxon>
        <taxon>Myxococcota</taxon>
        <taxon>Myxococcia</taxon>
        <taxon>Myxococcales</taxon>
        <taxon>Sorangiineae</taxon>
        <taxon>Pendulisporaceae</taxon>
        <taxon>Pendulispora</taxon>
    </lineage>
</organism>
<dbReference type="InterPro" id="IPR016162">
    <property type="entry name" value="Ald_DH_N"/>
</dbReference>
<feature type="compositionally biased region" description="Gly residues" evidence="6">
    <location>
        <begin position="17"/>
        <end position="26"/>
    </location>
</feature>
<feature type="domain" description="Aldehyde dehydrogenase" evidence="7">
    <location>
        <begin position="28"/>
        <end position="483"/>
    </location>
</feature>
<evidence type="ECO:0000256" key="2">
    <source>
        <dbReference type="ARBA" id="ARBA00023002"/>
    </source>
</evidence>
<sequence length="529" mass="57057">MGAVAFEQREPNEQGAVGQGNGGPAAGGTIRSYAPGSGELLGEVPVMSPSEVLAVVERARKAQAAWGVLPVAERCERLLRLRDAIVDHAEDIVETITRECGKPRHEALTHEVTLIADFLTHYCRHAPQLLAPRPLDLHLLKHRKSYVHYAPRGVIGIISPWNYPFSIPMGDVVAALITGSAAVVKPSEVTPLTILKAKAIYNGTGLPEDLFGVVTGYGPTGQALIESGVHKVVFTGGVETGRRVAAACGARLVPCVMELGGKAPLIACADADLERTAHAIVYGGFSNAGQACISVERVYAHKDIYAKLLHRVKELTASLRIGDPSKDYVDVGAIIFPKQIEIAERHIEDALQKGAELVLGGQKRPGPGQFFEPTILANCTHEMTVMTQEIFGPIVPFARVSSEEEALSLANASHLGLNAYVFTKDRDRGCALAERIEAGSVVVNDVLINYGAIDTPFGGIKQSGFGRVHGDDALRDMAEARHVNYDRFSPPERDPLWFPYSAKSLGWLMRGFRLLFSGKGVVQRIGQIF</sequence>
<evidence type="ECO:0000256" key="3">
    <source>
        <dbReference type="PIRNR" id="PIRNR036492"/>
    </source>
</evidence>
<dbReference type="EMBL" id="CP089982">
    <property type="protein sequence ID" value="WXA98832.1"/>
    <property type="molecule type" value="Genomic_DNA"/>
</dbReference>
<dbReference type="RefSeq" id="WP_394849452.1">
    <property type="nucleotide sequence ID" value="NZ_CP089982.1"/>
</dbReference>
<evidence type="ECO:0000313" key="9">
    <source>
        <dbReference type="Proteomes" id="UP001379533"/>
    </source>
</evidence>
<protein>
    <recommendedName>
        <fullName evidence="3">Aldehyde dehydrogenase</fullName>
    </recommendedName>
</protein>
<dbReference type="InterPro" id="IPR012394">
    <property type="entry name" value="Aldehyde_DH_NAD(P)"/>
</dbReference>
<keyword evidence="2 3" id="KW-0560">Oxidoreductase</keyword>
<reference evidence="8 9" key="1">
    <citation type="submission" date="2021-12" db="EMBL/GenBank/DDBJ databases">
        <title>Discovery of the Pendulisporaceae a myxobacterial family with distinct sporulation behavior and unique specialized metabolism.</title>
        <authorList>
            <person name="Garcia R."/>
            <person name="Popoff A."/>
            <person name="Bader C.D."/>
            <person name="Loehr J."/>
            <person name="Walesch S."/>
            <person name="Walt C."/>
            <person name="Boldt J."/>
            <person name="Bunk B."/>
            <person name="Haeckl F.J.F.P.J."/>
            <person name="Gunesch A.P."/>
            <person name="Birkelbach J."/>
            <person name="Nuebel U."/>
            <person name="Pietschmann T."/>
            <person name="Bach T."/>
            <person name="Mueller R."/>
        </authorList>
    </citation>
    <scope>NUCLEOTIDE SEQUENCE [LARGE SCALE GENOMIC DNA]</scope>
    <source>
        <strain evidence="8 9">MSr12523</strain>
    </source>
</reference>
<evidence type="ECO:0000256" key="5">
    <source>
        <dbReference type="RuleBase" id="RU003345"/>
    </source>
</evidence>
<gene>
    <name evidence="8" type="ORF">LZC95_18645</name>
</gene>
<keyword evidence="9" id="KW-1185">Reference proteome</keyword>
<dbReference type="InterPro" id="IPR016161">
    <property type="entry name" value="Ald_DH/histidinol_DH"/>
</dbReference>
<feature type="active site" evidence="4">
    <location>
        <position position="258"/>
    </location>
</feature>
<dbReference type="Gene3D" id="3.40.309.10">
    <property type="entry name" value="Aldehyde Dehydrogenase, Chain A, domain 2"/>
    <property type="match status" value="1"/>
</dbReference>
<dbReference type="Proteomes" id="UP001379533">
    <property type="component" value="Chromosome"/>
</dbReference>
<evidence type="ECO:0000256" key="4">
    <source>
        <dbReference type="PROSITE-ProRule" id="PRU10007"/>
    </source>
</evidence>
<dbReference type="CDD" id="cd07099">
    <property type="entry name" value="ALDH_DDALDH"/>
    <property type="match status" value="1"/>
</dbReference>
<evidence type="ECO:0000313" key="8">
    <source>
        <dbReference type="EMBL" id="WXA98832.1"/>
    </source>
</evidence>
<dbReference type="PIRSF" id="PIRSF036492">
    <property type="entry name" value="ALDH"/>
    <property type="match status" value="1"/>
</dbReference>
<dbReference type="InterPro" id="IPR029510">
    <property type="entry name" value="Ald_DH_CS_GLU"/>
</dbReference>
<dbReference type="PROSITE" id="PS00687">
    <property type="entry name" value="ALDEHYDE_DEHYDR_GLU"/>
    <property type="match status" value="1"/>
</dbReference>
<proteinExistence type="inferred from homology"/>
<feature type="region of interest" description="Disordered" evidence="6">
    <location>
        <begin position="1"/>
        <end position="29"/>
    </location>
</feature>
<evidence type="ECO:0000259" key="7">
    <source>
        <dbReference type="Pfam" id="PF00171"/>
    </source>
</evidence>
<dbReference type="PANTHER" id="PTHR11699">
    <property type="entry name" value="ALDEHYDE DEHYDROGENASE-RELATED"/>
    <property type="match status" value="1"/>
</dbReference>
<dbReference type="InterPro" id="IPR016163">
    <property type="entry name" value="Ald_DH_C"/>
</dbReference>
<dbReference type="Gene3D" id="3.40.605.10">
    <property type="entry name" value="Aldehyde Dehydrogenase, Chain A, domain 1"/>
    <property type="match status" value="1"/>
</dbReference>
<accession>A0ABZ2KJH6</accession>
<evidence type="ECO:0000256" key="1">
    <source>
        <dbReference type="ARBA" id="ARBA00009986"/>
    </source>
</evidence>
<dbReference type="SUPFAM" id="SSF53720">
    <property type="entry name" value="ALDH-like"/>
    <property type="match status" value="1"/>
</dbReference>